<keyword evidence="4" id="KW-0227">DNA damage</keyword>
<keyword evidence="8" id="KW-0539">Nucleus</keyword>
<evidence type="ECO:0000256" key="8">
    <source>
        <dbReference type="ARBA" id="ARBA00023242"/>
    </source>
</evidence>
<dbReference type="AlphaFoldDB" id="A0AAD7VPE4"/>
<dbReference type="SUPFAM" id="SSF100879">
    <property type="entry name" value="Lesion bypass DNA polymerase (Y-family), little finger domain"/>
    <property type="match status" value="1"/>
</dbReference>
<dbReference type="Pfam" id="PF21704">
    <property type="entry name" value="POLH-Rev1_HhH"/>
    <property type="match status" value="1"/>
</dbReference>
<organism evidence="13 14">
    <name type="scientific">Lipomyces tetrasporus</name>
    <dbReference type="NCBI Taxonomy" id="54092"/>
    <lineage>
        <taxon>Eukaryota</taxon>
        <taxon>Fungi</taxon>
        <taxon>Dikarya</taxon>
        <taxon>Ascomycota</taxon>
        <taxon>Saccharomycotina</taxon>
        <taxon>Lipomycetes</taxon>
        <taxon>Lipomycetales</taxon>
        <taxon>Lipomycetaceae</taxon>
        <taxon>Lipomyces</taxon>
    </lineage>
</organism>
<accession>A0AAD7VPE4</accession>
<dbReference type="Pfam" id="PF11799">
    <property type="entry name" value="IMS_C"/>
    <property type="match status" value="1"/>
</dbReference>
<keyword evidence="2" id="KW-0808">Transferase</keyword>
<dbReference type="GO" id="GO:0035861">
    <property type="term" value="C:site of double-strand break"/>
    <property type="evidence" value="ECO:0007669"/>
    <property type="project" value="TreeGrafter"/>
</dbReference>
<keyword evidence="5" id="KW-0863">Zinc-finger</keyword>
<comment type="subcellular location">
    <subcellularLocation>
        <location evidence="1">Nucleus</location>
    </subcellularLocation>
</comment>
<dbReference type="InterPro" id="IPR001126">
    <property type="entry name" value="UmuC"/>
</dbReference>
<dbReference type="InterPro" id="IPR043128">
    <property type="entry name" value="Rev_trsase/Diguanyl_cyclase"/>
</dbReference>
<dbReference type="Pfam" id="PF00817">
    <property type="entry name" value="IMS"/>
    <property type="match status" value="1"/>
</dbReference>
<dbReference type="GO" id="GO:0007064">
    <property type="term" value="P:mitotic sister chromatid cohesion"/>
    <property type="evidence" value="ECO:0007669"/>
    <property type="project" value="UniProtKB-ARBA"/>
</dbReference>
<proteinExistence type="predicted"/>
<name>A0AAD7VPE4_9ASCO</name>
<evidence type="ECO:0000259" key="12">
    <source>
        <dbReference type="PROSITE" id="PS51907"/>
    </source>
</evidence>
<evidence type="ECO:0000313" key="14">
    <source>
        <dbReference type="Proteomes" id="UP001217417"/>
    </source>
</evidence>
<dbReference type="RefSeq" id="XP_056040493.1">
    <property type="nucleotide sequence ID" value="XM_056188734.1"/>
</dbReference>
<dbReference type="PANTHER" id="PTHR45873">
    <property type="entry name" value="DNA POLYMERASE ETA"/>
    <property type="match status" value="1"/>
</dbReference>
<dbReference type="GO" id="GO:0003684">
    <property type="term" value="F:damaged DNA binding"/>
    <property type="evidence" value="ECO:0007669"/>
    <property type="project" value="InterPro"/>
</dbReference>
<keyword evidence="6" id="KW-0862">Zinc</keyword>
<feature type="region of interest" description="Disordered" evidence="10">
    <location>
        <begin position="625"/>
        <end position="677"/>
    </location>
</feature>
<evidence type="ECO:0000313" key="13">
    <source>
        <dbReference type="EMBL" id="KAJ8097043.1"/>
    </source>
</evidence>
<dbReference type="InterPro" id="IPR043502">
    <property type="entry name" value="DNA/RNA_pol_sf"/>
</dbReference>
<dbReference type="GO" id="GO:0009314">
    <property type="term" value="P:response to radiation"/>
    <property type="evidence" value="ECO:0007669"/>
    <property type="project" value="TreeGrafter"/>
</dbReference>
<protein>
    <recommendedName>
        <fullName evidence="9">DNA polymerase eta</fullName>
    </recommendedName>
</protein>
<dbReference type="Proteomes" id="UP001217417">
    <property type="component" value="Unassembled WGS sequence"/>
</dbReference>
<dbReference type="PROSITE" id="PS51907">
    <property type="entry name" value="ZF_UBZ3"/>
    <property type="match status" value="1"/>
</dbReference>
<evidence type="ECO:0000256" key="7">
    <source>
        <dbReference type="ARBA" id="ARBA00023204"/>
    </source>
</evidence>
<dbReference type="GeneID" id="80883900"/>
<keyword evidence="14" id="KW-1185">Reference proteome</keyword>
<keyword evidence="3" id="KW-0479">Metal-binding</keyword>
<dbReference type="GO" id="GO:0070987">
    <property type="term" value="P:error-free translesion synthesis"/>
    <property type="evidence" value="ECO:0007669"/>
    <property type="project" value="UniProtKB-ARBA"/>
</dbReference>
<dbReference type="Gene3D" id="3.30.1490.100">
    <property type="entry name" value="DNA polymerase, Y-family, little finger domain"/>
    <property type="match status" value="1"/>
</dbReference>
<evidence type="ECO:0000256" key="3">
    <source>
        <dbReference type="ARBA" id="ARBA00022723"/>
    </source>
</evidence>
<gene>
    <name evidence="13" type="ORF">POJ06DRAFT_262364</name>
</gene>
<comment type="caution">
    <text evidence="13">The sequence shown here is derived from an EMBL/GenBank/DDBJ whole genome shotgun (WGS) entry which is preliminary data.</text>
</comment>
<evidence type="ECO:0000259" key="11">
    <source>
        <dbReference type="PROSITE" id="PS50173"/>
    </source>
</evidence>
<dbReference type="InterPro" id="IPR036775">
    <property type="entry name" value="DNA_pol_Y-fam_lit_finger_sf"/>
</dbReference>
<evidence type="ECO:0000256" key="9">
    <source>
        <dbReference type="ARBA" id="ARBA00044975"/>
    </source>
</evidence>
<dbReference type="SUPFAM" id="SSF56672">
    <property type="entry name" value="DNA/RNA polymerases"/>
    <property type="match status" value="1"/>
</dbReference>
<dbReference type="GO" id="GO:0003887">
    <property type="term" value="F:DNA-directed DNA polymerase activity"/>
    <property type="evidence" value="ECO:0007669"/>
    <property type="project" value="TreeGrafter"/>
</dbReference>
<dbReference type="GO" id="GO:0005657">
    <property type="term" value="C:replication fork"/>
    <property type="evidence" value="ECO:0007669"/>
    <property type="project" value="UniProtKB-ARBA"/>
</dbReference>
<feature type="domain" description="UmuC" evidence="11">
    <location>
        <begin position="57"/>
        <end position="318"/>
    </location>
</feature>
<dbReference type="GO" id="GO:0006281">
    <property type="term" value="P:DNA repair"/>
    <property type="evidence" value="ECO:0007669"/>
    <property type="project" value="UniProtKB-KW"/>
</dbReference>
<evidence type="ECO:0000256" key="2">
    <source>
        <dbReference type="ARBA" id="ARBA00022679"/>
    </source>
</evidence>
<keyword evidence="7" id="KW-0234">DNA repair</keyword>
<sequence>MLLLPDVANVVYMKSFFAVIMTDELELHYSNSRQSKFSYAQFESLRKYSTTNPLRVIAHIDLDAFYAQCETVRLGLDPNVPLACQQWQGLIAVNYTARKFGISRHESINEARKKCPDLVLAHVATWKEGDESWAYHENPDVATHKVSLDPYRRQSQLIFKIFYSSCEKVEYGGLDEAFLDLSKLVYERACTEFPKLEALLQLKQEQDRMSDFMPLPDLSDDLSWDGELVPLDTDKDTPDRVIDWNDVLFMLGSKIINGVRQKVWQDLKYTCSAGVAQNRVLGKLCSAYKKPNNQTVLRHDAVNGFIMTLNFSKIRGLGGKLGHEISRHFNVPQDGSIPFLLQISLQDLVLALGEETGNWLYNIIRGRDSSEVKPRPEIKSMLSAKNFRPSITTYEQAEKWLRIFVADIMGRILEFGTSTPGGAIRIPKTLALHHRHANAVPSSRQVPIPACQPSNLEDTLFQTAKLLYRQIEREKEGSMYPCYQMSMTVSGFDSTVSRNHAIEGFLVKSAKKMEDVEENVEREIAAGTKIAKSSPSKRVGIEAFLGREQELSNIGDIDAEQDLQDHVGSKPGDPTATRSAVGDRSICDLDIDSFVCGECSKRIKSEDAVEHQDWHFAWSVAKQFRQDKDQNSQPSAPPALSQIEKMDSPAKRRVGNVGNGPSTKAPKLEKGQRKLFG</sequence>
<evidence type="ECO:0000256" key="10">
    <source>
        <dbReference type="SAM" id="MobiDB-lite"/>
    </source>
</evidence>
<dbReference type="PROSITE" id="PS50173">
    <property type="entry name" value="UMUC"/>
    <property type="match status" value="1"/>
</dbReference>
<dbReference type="GO" id="GO:0005634">
    <property type="term" value="C:nucleus"/>
    <property type="evidence" value="ECO:0007669"/>
    <property type="project" value="UniProtKB-SubCell"/>
</dbReference>
<feature type="domain" description="UBZ3-type" evidence="12">
    <location>
        <begin position="589"/>
        <end position="623"/>
    </location>
</feature>
<reference evidence="13" key="1">
    <citation type="submission" date="2023-03" db="EMBL/GenBank/DDBJ databases">
        <title>Near-Complete genome sequence of Lipomyces tetrasporous NRRL Y-64009, an oleaginous yeast capable of growing on lignocellulosic hydrolysates.</title>
        <authorList>
            <consortium name="Lawrence Berkeley National Laboratory"/>
            <person name="Jagtap S.S."/>
            <person name="Liu J.-J."/>
            <person name="Walukiewicz H.E."/>
            <person name="Pangilinan J."/>
            <person name="Lipzen A."/>
            <person name="Ahrendt S."/>
            <person name="Koriabine M."/>
            <person name="Cobaugh K."/>
            <person name="Salamov A."/>
            <person name="Yoshinaga Y."/>
            <person name="Ng V."/>
            <person name="Daum C."/>
            <person name="Grigoriev I.V."/>
            <person name="Slininger P.J."/>
            <person name="Dien B.S."/>
            <person name="Jin Y.-S."/>
            <person name="Rao C.V."/>
        </authorList>
    </citation>
    <scope>NUCLEOTIDE SEQUENCE</scope>
    <source>
        <strain evidence="13">NRRL Y-64009</strain>
    </source>
</reference>
<dbReference type="GO" id="GO:0008270">
    <property type="term" value="F:zinc ion binding"/>
    <property type="evidence" value="ECO:0007669"/>
    <property type="project" value="UniProtKB-KW"/>
</dbReference>
<dbReference type="FunFam" id="3.40.1170.60:FF:000008">
    <property type="entry name" value="DNA polymerase eta subunit"/>
    <property type="match status" value="1"/>
</dbReference>
<dbReference type="InterPro" id="IPR052230">
    <property type="entry name" value="DNA_polymerase_eta"/>
</dbReference>
<dbReference type="PIRSF" id="PIRSF036603">
    <property type="entry name" value="DPol_eta"/>
    <property type="match status" value="1"/>
</dbReference>
<dbReference type="InterPro" id="IPR017961">
    <property type="entry name" value="DNA_pol_Y-fam_little_finger"/>
</dbReference>
<dbReference type="FunFam" id="1.10.150.20:FF:000014">
    <property type="entry name" value="Polymerase (DNA directed), eta"/>
    <property type="match status" value="1"/>
</dbReference>
<dbReference type="Gene3D" id="3.30.70.270">
    <property type="match status" value="1"/>
</dbReference>
<evidence type="ECO:0000256" key="4">
    <source>
        <dbReference type="ARBA" id="ARBA00022763"/>
    </source>
</evidence>
<dbReference type="Gene3D" id="1.10.150.20">
    <property type="entry name" value="5' to 3' exonuclease, C-terminal subdomain"/>
    <property type="match status" value="1"/>
</dbReference>
<dbReference type="GO" id="GO:0042276">
    <property type="term" value="P:error-prone translesion synthesis"/>
    <property type="evidence" value="ECO:0007669"/>
    <property type="project" value="TreeGrafter"/>
</dbReference>
<feature type="compositionally biased region" description="Basic and acidic residues" evidence="10">
    <location>
        <begin position="666"/>
        <end position="677"/>
    </location>
</feature>
<evidence type="ECO:0000256" key="5">
    <source>
        <dbReference type="ARBA" id="ARBA00022771"/>
    </source>
</evidence>
<dbReference type="InterPro" id="IPR041298">
    <property type="entry name" value="UBZ3"/>
</dbReference>
<dbReference type="Pfam" id="PF18439">
    <property type="entry name" value="zf_UBZ"/>
    <property type="match status" value="1"/>
</dbReference>
<dbReference type="Gene3D" id="3.40.1170.60">
    <property type="match status" value="1"/>
</dbReference>
<dbReference type="PANTHER" id="PTHR45873:SF1">
    <property type="entry name" value="DNA POLYMERASE ETA"/>
    <property type="match status" value="1"/>
</dbReference>
<dbReference type="EMBL" id="JARPMG010000012">
    <property type="protein sequence ID" value="KAJ8097043.1"/>
    <property type="molecule type" value="Genomic_DNA"/>
</dbReference>
<evidence type="ECO:0000256" key="6">
    <source>
        <dbReference type="ARBA" id="ARBA00022833"/>
    </source>
</evidence>
<evidence type="ECO:0000256" key="1">
    <source>
        <dbReference type="ARBA" id="ARBA00004123"/>
    </source>
</evidence>